<gene>
    <name evidence="1" type="ORF">DDK22_33670</name>
</gene>
<name>A0A367P897_CUPNE</name>
<accession>A0A367P897</accession>
<evidence type="ECO:0000313" key="1">
    <source>
        <dbReference type="EMBL" id="RCJ04071.1"/>
    </source>
</evidence>
<organism evidence="1 2">
    <name type="scientific">Cupriavidus necator</name>
    <name type="common">Alcaligenes eutrophus</name>
    <name type="synonym">Ralstonia eutropha</name>
    <dbReference type="NCBI Taxonomy" id="106590"/>
    <lineage>
        <taxon>Bacteria</taxon>
        <taxon>Pseudomonadati</taxon>
        <taxon>Pseudomonadota</taxon>
        <taxon>Betaproteobacteria</taxon>
        <taxon>Burkholderiales</taxon>
        <taxon>Burkholderiaceae</taxon>
        <taxon>Cupriavidus</taxon>
    </lineage>
</organism>
<sequence>MPSMRVACARWSSASIPYGWHALVHGTPGDVVRAVEAVGHLGNSLVIDHMARVAVSEAALAR</sequence>
<dbReference type="EMBL" id="QDHA01000113">
    <property type="protein sequence ID" value="RCJ04071.1"/>
    <property type="molecule type" value="Genomic_DNA"/>
</dbReference>
<comment type="caution">
    <text evidence="1">The sequence shown here is derived from an EMBL/GenBank/DDBJ whole genome shotgun (WGS) entry which is preliminary data.</text>
</comment>
<feature type="non-terminal residue" evidence="1">
    <location>
        <position position="62"/>
    </location>
</feature>
<dbReference type="AlphaFoldDB" id="A0A367P897"/>
<protein>
    <submittedName>
        <fullName evidence="1">Uncharacterized protein</fullName>
    </submittedName>
</protein>
<dbReference type="Proteomes" id="UP000253501">
    <property type="component" value="Unassembled WGS sequence"/>
</dbReference>
<proteinExistence type="predicted"/>
<evidence type="ECO:0000313" key="2">
    <source>
        <dbReference type="Proteomes" id="UP000253501"/>
    </source>
</evidence>
<reference evidence="1 2" key="1">
    <citation type="submission" date="2018-04" db="EMBL/GenBank/DDBJ databases">
        <title>Cupriavidus necator CR12 genome sequencing and assembly.</title>
        <authorList>
            <person name="Ben Fekih I."/>
            <person name="Mazhar H.S."/>
            <person name="Bello S.K."/>
            <person name="Rensing C."/>
        </authorList>
    </citation>
    <scope>NUCLEOTIDE SEQUENCE [LARGE SCALE GENOMIC DNA]</scope>
    <source>
        <strain evidence="1 2">CR12</strain>
    </source>
</reference>